<keyword evidence="6 9" id="KW-0812">Transmembrane</keyword>
<dbReference type="EMBL" id="JH692064">
    <property type="protein sequence ID" value="EIP87065.1"/>
    <property type="molecule type" value="Genomic_DNA"/>
</dbReference>
<dbReference type="InterPro" id="IPR009875">
    <property type="entry name" value="PilZ_domain"/>
</dbReference>
<keyword evidence="12" id="KW-1185">Reference proteome</keyword>
<dbReference type="InterPro" id="IPR029044">
    <property type="entry name" value="Nucleotide-diphossugar_trans"/>
</dbReference>
<keyword evidence="7 9" id="KW-1133">Transmembrane helix</keyword>
<dbReference type="CDD" id="cd06421">
    <property type="entry name" value="CESA_CelA_like"/>
    <property type="match status" value="1"/>
</dbReference>
<dbReference type="Pfam" id="PF07238">
    <property type="entry name" value="PilZ"/>
    <property type="match status" value="1"/>
</dbReference>
<feature type="transmembrane region" description="Helical" evidence="9">
    <location>
        <begin position="517"/>
        <end position="535"/>
    </location>
</feature>
<dbReference type="GO" id="GO:0016760">
    <property type="term" value="F:cellulose synthase (UDP-forming) activity"/>
    <property type="evidence" value="ECO:0007669"/>
    <property type="project" value="UniProtKB-EC"/>
</dbReference>
<keyword evidence="3" id="KW-0997">Cell inner membrane</keyword>
<dbReference type="Pfam" id="PF13641">
    <property type="entry name" value="Glyco_tranf_2_3"/>
    <property type="match status" value="1"/>
</dbReference>
<keyword evidence="2" id="KW-1003">Cell membrane</keyword>
<comment type="subcellular location">
    <subcellularLocation>
        <location evidence="1">Endomembrane system</location>
        <topology evidence="1">Multi-pass membrane protein</topology>
    </subcellularLocation>
</comment>
<keyword evidence="8 9" id="KW-0472">Membrane</keyword>
<evidence type="ECO:0000256" key="4">
    <source>
        <dbReference type="ARBA" id="ARBA00022676"/>
    </source>
</evidence>
<protein>
    <submittedName>
        <fullName evidence="11">Glycosyl transferase, group 2 family protein</fullName>
        <ecNumber evidence="11">2.4.1.12</ecNumber>
    </submittedName>
</protein>
<dbReference type="PRINTS" id="PR01439">
    <property type="entry name" value="CELLSNTHASEA"/>
</dbReference>
<evidence type="ECO:0000313" key="11">
    <source>
        <dbReference type="EMBL" id="EIP87065.1"/>
    </source>
</evidence>
<evidence type="ECO:0000256" key="9">
    <source>
        <dbReference type="SAM" id="Phobius"/>
    </source>
</evidence>
<feature type="transmembrane region" description="Helical" evidence="9">
    <location>
        <begin position="6"/>
        <end position="28"/>
    </location>
</feature>
<evidence type="ECO:0000256" key="7">
    <source>
        <dbReference type="ARBA" id="ARBA00022989"/>
    </source>
</evidence>
<dbReference type="InterPro" id="IPR050321">
    <property type="entry name" value="Glycosyltr_2/OpgH_subfam"/>
</dbReference>
<dbReference type="InterPro" id="IPR003919">
    <property type="entry name" value="Cell_synth_A"/>
</dbReference>
<evidence type="ECO:0000256" key="2">
    <source>
        <dbReference type="ARBA" id="ARBA00022475"/>
    </source>
</evidence>
<dbReference type="Gene3D" id="3.90.550.10">
    <property type="entry name" value="Spore Coat Polysaccharide Biosynthesis Protein SpsA, Chain A"/>
    <property type="match status" value="1"/>
</dbReference>
<evidence type="ECO:0000256" key="6">
    <source>
        <dbReference type="ARBA" id="ARBA00022692"/>
    </source>
</evidence>
<dbReference type="PANTHER" id="PTHR43867">
    <property type="entry name" value="CELLULOSE SYNTHASE CATALYTIC SUBUNIT A [UDP-FORMING]"/>
    <property type="match status" value="1"/>
</dbReference>
<feature type="transmembrane region" description="Helical" evidence="9">
    <location>
        <begin position="485"/>
        <end position="505"/>
    </location>
</feature>
<accession>A0ABN0G4K1</accession>
<feature type="transmembrane region" description="Helical" evidence="9">
    <location>
        <begin position="40"/>
        <end position="56"/>
    </location>
</feature>
<sequence length="657" mass="72815">MTMFDFFLANRSLIDINGGVLLVVLLLTRVGRRERAADRIVFGGVTAVLLLVYLAWRATQTLPEPRMDFPSAWAHVFFGFECMALAYTLISVAVLTRTTDRTPQADAGEAALRRAAAAPRVDIFIATYNEGLDILEKTIVAALAIDYPDFRVWVLDDTRRDWLRAFCEQVGAHYATRADNAHAKAGNLNNGLRRSARSEGGGAPYIMVLDADFAPHRKILLRTVGLFADPAVGVVQTPQFYYNADPVQYNLRSTECWVDEQRAFFDVMQPAKDAWGTAFCIGTSFVVRRDLVERIGGFPTGTVTEDIHLTYRLMRHGYVTRWLNERLSVGLSAEGLPEYISQRSRWALGTIQVALTPDGPLRGRGYTFAQRLHYVHGMLHWLSRPFTLMLLLGPLLYWYFDIPTLYGEPLQFLAYGLPALTGYWGYSMWITGRRALPVFTEVTQIVCALAVSLSLASAIVRPFGRPFKVTNKGLDRSKLIVHGRFAAFYASLLALSALGLGRALLSDPDAPGLAFNAAWTAISLALYLASLLVCIELPRPRKEERFPYRAQARLRVGDREYAVATRDLSCNGAAVTTPQAASLPLHAPGALWLAPTGWVPCRIVRRDGALLGVALHADTAARHGLIRLLFGDPPHNIATRGQPRLAISRLMQRALSG</sequence>
<dbReference type="SUPFAM" id="SSF141371">
    <property type="entry name" value="PilZ domain-like"/>
    <property type="match status" value="1"/>
</dbReference>
<evidence type="ECO:0000256" key="3">
    <source>
        <dbReference type="ARBA" id="ARBA00022519"/>
    </source>
</evidence>
<keyword evidence="4 11" id="KW-0328">Glycosyltransferase</keyword>
<keyword evidence="5 11" id="KW-0808">Transferase</keyword>
<gene>
    <name evidence="11" type="ORF">A33K_16668</name>
</gene>
<organism evidence="11 12">
    <name type="scientific">Burkholderia humptydooensis MSMB43</name>
    <dbReference type="NCBI Taxonomy" id="441157"/>
    <lineage>
        <taxon>Bacteria</taxon>
        <taxon>Pseudomonadati</taxon>
        <taxon>Pseudomonadota</taxon>
        <taxon>Betaproteobacteria</taxon>
        <taxon>Burkholderiales</taxon>
        <taxon>Burkholderiaceae</taxon>
        <taxon>Burkholderia</taxon>
        <taxon>pseudomallei group</taxon>
    </lineage>
</organism>
<evidence type="ECO:0000256" key="1">
    <source>
        <dbReference type="ARBA" id="ARBA00004127"/>
    </source>
</evidence>
<reference evidence="12" key="1">
    <citation type="journal article" date="2012" name="J. Bacteriol.">
        <title>Revised Genome Sequence of Burkholderia thailandensis MSMB43 with Improved Annotation.</title>
        <authorList>
            <person name="Zhuo Y."/>
            <person name="Liu L."/>
            <person name="Wang Q."/>
            <person name="Liu X."/>
            <person name="Ren B."/>
            <person name="Liu M."/>
            <person name="Ni P."/>
            <person name="Cheng Y.Q."/>
            <person name="Zhang L."/>
        </authorList>
    </citation>
    <scope>NUCLEOTIDE SEQUENCE [LARGE SCALE GENOMIC DNA]</scope>
    <source>
        <strain evidence="12">MSMB43</strain>
    </source>
</reference>
<dbReference type="EC" id="2.4.1.12" evidence="11"/>
<name>A0ABN0G4K1_9BURK</name>
<proteinExistence type="predicted"/>
<evidence type="ECO:0000256" key="8">
    <source>
        <dbReference type="ARBA" id="ARBA00023136"/>
    </source>
</evidence>
<evidence type="ECO:0000256" key="5">
    <source>
        <dbReference type="ARBA" id="ARBA00022679"/>
    </source>
</evidence>
<feature type="domain" description="PilZ" evidence="10">
    <location>
        <begin position="541"/>
        <end position="631"/>
    </location>
</feature>
<dbReference type="PANTHER" id="PTHR43867:SF2">
    <property type="entry name" value="CELLULOSE SYNTHASE CATALYTIC SUBUNIT A [UDP-FORMING]"/>
    <property type="match status" value="1"/>
</dbReference>
<dbReference type="SUPFAM" id="SSF53448">
    <property type="entry name" value="Nucleotide-diphospho-sugar transferases"/>
    <property type="match status" value="1"/>
</dbReference>
<dbReference type="Proteomes" id="UP000004682">
    <property type="component" value="Unassembled WGS sequence"/>
</dbReference>
<evidence type="ECO:0000313" key="12">
    <source>
        <dbReference type="Proteomes" id="UP000004682"/>
    </source>
</evidence>
<dbReference type="Gene3D" id="2.40.10.220">
    <property type="entry name" value="predicted glycosyltransferase like domains"/>
    <property type="match status" value="1"/>
</dbReference>
<feature type="transmembrane region" description="Helical" evidence="9">
    <location>
        <begin position="381"/>
        <end position="400"/>
    </location>
</feature>
<feature type="transmembrane region" description="Helical" evidence="9">
    <location>
        <begin position="76"/>
        <end position="95"/>
    </location>
</feature>
<feature type="transmembrane region" description="Helical" evidence="9">
    <location>
        <begin position="442"/>
        <end position="464"/>
    </location>
</feature>
<evidence type="ECO:0000259" key="10">
    <source>
        <dbReference type="Pfam" id="PF07238"/>
    </source>
</evidence>